<dbReference type="Proteomes" id="UP000034085">
    <property type="component" value="Chromosome"/>
</dbReference>
<sequence length="301" mass="33498">MMQTEKFNGVFPPVPTIVNAQGELDKKGMATLLDHLIANQVNGVLLLGSGGEFCHMTKEQRLEAAEFCVQHINHRIPVLLGISSTCTQDVIDYGLHADRLEVDAVLVLNPYYARLTDDYIYHHFKTVAESIKTPVILYNFPALTGQDLSIDLITRLAHDIPNIIGIKDTVDNISHIREIINTVRPVRPDFVIFSGYDEYMLDTLIMGGNGGIPATANFAPQLTCGIYRAWCEKEYETLFHLQRRLSALSTIYSLDTPFFGIIKKAIQLSGIDIPVEVMPPVQPANEAHIASLKKVLQRAGL</sequence>
<dbReference type="KEGG" id="cama:F384_18625"/>
<feature type="binding site" evidence="5">
    <location>
        <position position="212"/>
    </location>
    <ligand>
        <name>pyruvate</name>
        <dbReference type="ChEBI" id="CHEBI:15361"/>
    </ligand>
</feature>
<dbReference type="HOGENOM" id="CLU_049343_5_1_6"/>
<dbReference type="InterPro" id="IPR020625">
    <property type="entry name" value="Schiff_base-form_aldolases_AS"/>
</dbReference>
<dbReference type="AlphaFoldDB" id="A0A0F6RIF8"/>
<dbReference type="InterPro" id="IPR002220">
    <property type="entry name" value="DapA-like"/>
</dbReference>
<proteinExistence type="inferred from homology"/>
<evidence type="ECO:0000313" key="7">
    <source>
        <dbReference type="Proteomes" id="UP000034085"/>
    </source>
</evidence>
<evidence type="ECO:0000256" key="1">
    <source>
        <dbReference type="ARBA" id="ARBA00023239"/>
    </source>
</evidence>
<dbReference type="PANTHER" id="PTHR12128:SF28">
    <property type="entry name" value="2-DEHYDRO-3-DEOXY-D-GLUCONATE ALDOLASE YAGE-RELATED"/>
    <property type="match status" value="1"/>
</dbReference>
<dbReference type="Pfam" id="PF00701">
    <property type="entry name" value="DHDPS"/>
    <property type="match status" value="1"/>
</dbReference>
<dbReference type="PIRSF" id="PIRSF001365">
    <property type="entry name" value="DHDPS"/>
    <property type="match status" value="1"/>
</dbReference>
<dbReference type="SMART" id="SM01130">
    <property type="entry name" value="DHDPS"/>
    <property type="match status" value="1"/>
</dbReference>
<dbReference type="OrthoDB" id="199953at2"/>
<evidence type="ECO:0000313" key="6">
    <source>
        <dbReference type="EMBL" id="AKE61990.1"/>
    </source>
</evidence>
<dbReference type="PANTHER" id="PTHR12128">
    <property type="entry name" value="DIHYDRODIPICOLINATE SYNTHASE"/>
    <property type="match status" value="1"/>
</dbReference>
<gene>
    <name evidence="6" type="ORF">F384_18625</name>
</gene>
<dbReference type="CDD" id="cd00408">
    <property type="entry name" value="DHDPS-like"/>
    <property type="match status" value="1"/>
</dbReference>
<dbReference type="GO" id="GO:0016829">
    <property type="term" value="F:lyase activity"/>
    <property type="evidence" value="ECO:0007669"/>
    <property type="project" value="UniProtKB-KW"/>
</dbReference>
<dbReference type="RefSeq" id="WP_046498374.1">
    <property type="nucleotide sequence ID" value="NZ_CP011132.1"/>
</dbReference>
<dbReference type="InterPro" id="IPR013785">
    <property type="entry name" value="Aldolase_TIM"/>
</dbReference>
<evidence type="ECO:0000256" key="2">
    <source>
        <dbReference type="ARBA" id="ARBA00023270"/>
    </source>
</evidence>
<dbReference type="GO" id="GO:0005829">
    <property type="term" value="C:cytosol"/>
    <property type="evidence" value="ECO:0007669"/>
    <property type="project" value="TreeGrafter"/>
</dbReference>
<dbReference type="PATRIC" id="fig|1261127.3.peg.3886"/>
<feature type="active site" description="Schiff-base intermediate with substrate" evidence="4">
    <location>
        <position position="167"/>
    </location>
</feature>
<protein>
    <submittedName>
        <fullName evidence="6">2-keto-3-deoxy-galactonate aldolase</fullName>
    </submittedName>
</protein>
<dbReference type="PRINTS" id="PR00146">
    <property type="entry name" value="DHPICSNTHASE"/>
</dbReference>
<dbReference type="PROSITE" id="PS00665">
    <property type="entry name" value="DHDPS_1"/>
    <property type="match status" value="1"/>
</dbReference>
<feature type="active site" description="Proton donor/acceptor" evidence="4">
    <location>
        <position position="138"/>
    </location>
</feature>
<dbReference type="EMBL" id="CP011132">
    <property type="protein sequence ID" value="AKE61990.1"/>
    <property type="molecule type" value="Genomic_DNA"/>
</dbReference>
<organism evidence="6 7">
    <name type="scientific">Citrobacter amalonaticus Y19</name>
    <dbReference type="NCBI Taxonomy" id="1261127"/>
    <lineage>
        <taxon>Bacteria</taxon>
        <taxon>Pseudomonadati</taxon>
        <taxon>Pseudomonadota</taxon>
        <taxon>Gammaproteobacteria</taxon>
        <taxon>Enterobacterales</taxon>
        <taxon>Enterobacteriaceae</taxon>
        <taxon>Citrobacter</taxon>
    </lineage>
</organism>
<evidence type="ECO:0000256" key="5">
    <source>
        <dbReference type="PIRSR" id="PIRSR001365-2"/>
    </source>
</evidence>
<reference evidence="6 7" key="1">
    <citation type="journal article" date="2013" name="Appl. Microbiol. Biotechnol.">
        <title>Glycerol assimilation and production of 1,3-propanediol by Citrobacter amalonaticus Y19.</title>
        <authorList>
            <person name="Ainala S.K."/>
            <person name="Ashok S."/>
            <person name="Ko Y."/>
            <person name="Park S."/>
        </authorList>
    </citation>
    <scope>NUCLEOTIDE SEQUENCE [LARGE SCALE GENOMIC DNA]</scope>
    <source>
        <strain evidence="6 7">Y19</strain>
    </source>
</reference>
<evidence type="ECO:0000256" key="3">
    <source>
        <dbReference type="PIRNR" id="PIRNR001365"/>
    </source>
</evidence>
<name>A0A0F6RIF8_CITAM</name>
<keyword evidence="1 3" id="KW-0456">Lyase</keyword>
<dbReference type="PROSITE" id="PS00666">
    <property type="entry name" value="DHDPS_2"/>
    <property type="match status" value="1"/>
</dbReference>
<dbReference type="InterPro" id="IPR020624">
    <property type="entry name" value="Schiff_base-form_aldolases_CS"/>
</dbReference>
<keyword evidence="2" id="KW-0704">Schiff base</keyword>
<dbReference type="Gene3D" id="3.20.20.70">
    <property type="entry name" value="Aldolase class I"/>
    <property type="match status" value="1"/>
</dbReference>
<dbReference type="SUPFAM" id="SSF51569">
    <property type="entry name" value="Aldolase"/>
    <property type="match status" value="1"/>
</dbReference>
<evidence type="ECO:0000256" key="4">
    <source>
        <dbReference type="PIRSR" id="PIRSR001365-1"/>
    </source>
</evidence>
<accession>A0A0F6RIF8</accession>
<comment type="similarity">
    <text evidence="3">Belongs to the DapA family.</text>
</comment>